<protein>
    <submittedName>
        <fullName evidence="1">Diiron oxygenase</fullName>
    </submittedName>
</protein>
<proteinExistence type="predicted"/>
<dbReference type="Proteomes" id="UP000886657">
    <property type="component" value="Unassembled WGS sequence"/>
</dbReference>
<dbReference type="InterPro" id="IPR009078">
    <property type="entry name" value="Ferritin-like_SF"/>
</dbReference>
<dbReference type="InterPro" id="IPR025859">
    <property type="entry name" value="AurF/CmlI"/>
</dbReference>
<sequence>MATYTYGECIEQSYRVNWKIKDVMGSLDFDLDRPWLPVALSGGSSIFCLSPEEKLKLTQVEMGAYAHLFAFVETFIAPLMADLALDSQGVNGAAFEALANFASEEVKHIHLFREVVRRVDIKLGFPLDLVAGQTEVAQAVLSKNKGAVLLLTSAIEWFTQHHYLRSMSQSDELDPLTREIFRCHWLEEAQHARLDHLETLRLFKDMTADERQEAIEDLIWLLVAVDGLLEQQAVLDVENLSKHLGRVFTGVERKEILEGLLQAKRQCFIESGITHPNFLELFLSVTTSAQQARVQGAVALLLQKRPFH</sequence>
<dbReference type="EMBL" id="JADKIO010000005">
    <property type="protein sequence ID" value="MBK9795613.1"/>
    <property type="molecule type" value="Genomic_DNA"/>
</dbReference>
<name>A0A9D7SG52_9BACT</name>
<evidence type="ECO:0000313" key="2">
    <source>
        <dbReference type="Proteomes" id="UP000886657"/>
    </source>
</evidence>
<reference evidence="1" key="1">
    <citation type="submission" date="2020-10" db="EMBL/GenBank/DDBJ databases">
        <title>Connecting structure to function with the recovery of over 1000 high-quality activated sludge metagenome-assembled genomes encoding full-length rRNA genes using long-read sequencing.</title>
        <authorList>
            <person name="Singleton C.M."/>
            <person name="Petriglieri F."/>
            <person name="Kristensen J.M."/>
            <person name="Kirkegaard R.H."/>
            <person name="Michaelsen T.Y."/>
            <person name="Andersen M.H."/>
            <person name="Karst S.M."/>
            <person name="Dueholm M.S."/>
            <person name="Nielsen P.H."/>
            <person name="Albertsen M."/>
        </authorList>
    </citation>
    <scope>NUCLEOTIDE SEQUENCE</scope>
    <source>
        <strain evidence="1">Skiv_18-Q3-R9-52_MAXAC.067</strain>
    </source>
</reference>
<accession>A0A9D7SG52</accession>
<dbReference type="GO" id="GO:0016491">
    <property type="term" value="F:oxidoreductase activity"/>
    <property type="evidence" value="ECO:0007669"/>
    <property type="project" value="InterPro"/>
</dbReference>
<dbReference type="Pfam" id="PF11583">
    <property type="entry name" value="AurF"/>
    <property type="match status" value="1"/>
</dbReference>
<gene>
    <name evidence="1" type="ORF">IPP58_03820</name>
</gene>
<dbReference type="AlphaFoldDB" id="A0A9D7SG52"/>
<dbReference type="Gene3D" id="1.10.620.20">
    <property type="entry name" value="Ribonucleotide Reductase, subunit A"/>
    <property type="match status" value="1"/>
</dbReference>
<dbReference type="InterPro" id="IPR012348">
    <property type="entry name" value="RNR-like"/>
</dbReference>
<organism evidence="1 2">
    <name type="scientific">Candidatus Geothrix skivensis</name>
    <dbReference type="NCBI Taxonomy" id="2954439"/>
    <lineage>
        <taxon>Bacteria</taxon>
        <taxon>Pseudomonadati</taxon>
        <taxon>Acidobacteriota</taxon>
        <taxon>Holophagae</taxon>
        <taxon>Holophagales</taxon>
        <taxon>Holophagaceae</taxon>
        <taxon>Geothrix</taxon>
    </lineage>
</organism>
<comment type="caution">
    <text evidence="1">The sequence shown here is derived from an EMBL/GenBank/DDBJ whole genome shotgun (WGS) entry which is preliminary data.</text>
</comment>
<evidence type="ECO:0000313" key="1">
    <source>
        <dbReference type="EMBL" id="MBK9795613.1"/>
    </source>
</evidence>
<dbReference type="SUPFAM" id="SSF47240">
    <property type="entry name" value="Ferritin-like"/>
    <property type="match status" value="1"/>
</dbReference>